<dbReference type="EMBL" id="BGPR01046334">
    <property type="protein sequence ID" value="GBO23305.1"/>
    <property type="molecule type" value="Genomic_DNA"/>
</dbReference>
<dbReference type="EMBL" id="BGPR01046305">
    <property type="protein sequence ID" value="GBO23272.1"/>
    <property type="molecule type" value="Genomic_DNA"/>
</dbReference>
<evidence type="ECO:0000313" key="3">
    <source>
        <dbReference type="Proteomes" id="UP000499080"/>
    </source>
</evidence>
<keyword evidence="3" id="KW-1185">Reference proteome</keyword>
<protein>
    <submittedName>
        <fullName evidence="1">Uncharacterized protein</fullName>
    </submittedName>
</protein>
<comment type="caution">
    <text evidence="1">The sequence shown here is derived from an EMBL/GenBank/DDBJ whole genome shotgun (WGS) entry which is preliminary data.</text>
</comment>
<dbReference type="Proteomes" id="UP000499080">
    <property type="component" value="Unassembled WGS sequence"/>
</dbReference>
<gene>
    <name evidence="2" type="ORF">AVEN_245895_1</name>
    <name evidence="1" type="ORF">AVEN_256803_1</name>
</gene>
<name>A0A4Y2VFA5_ARAVE</name>
<evidence type="ECO:0000313" key="1">
    <source>
        <dbReference type="EMBL" id="GBO23272.1"/>
    </source>
</evidence>
<organism evidence="1 3">
    <name type="scientific">Araneus ventricosus</name>
    <name type="common">Orbweaver spider</name>
    <name type="synonym">Epeira ventricosa</name>
    <dbReference type="NCBI Taxonomy" id="182803"/>
    <lineage>
        <taxon>Eukaryota</taxon>
        <taxon>Metazoa</taxon>
        <taxon>Ecdysozoa</taxon>
        <taxon>Arthropoda</taxon>
        <taxon>Chelicerata</taxon>
        <taxon>Arachnida</taxon>
        <taxon>Araneae</taxon>
        <taxon>Araneomorphae</taxon>
        <taxon>Entelegynae</taxon>
        <taxon>Araneoidea</taxon>
        <taxon>Araneidae</taxon>
        <taxon>Araneus</taxon>
    </lineage>
</organism>
<accession>A0A4Y2VFA5</accession>
<reference evidence="1 3" key="1">
    <citation type="journal article" date="2019" name="Sci. Rep.">
        <title>Orb-weaving spider Araneus ventricosus genome elucidates the spidroin gene catalogue.</title>
        <authorList>
            <person name="Kono N."/>
            <person name="Nakamura H."/>
            <person name="Ohtoshi R."/>
            <person name="Moran D.A.P."/>
            <person name="Shinohara A."/>
            <person name="Yoshida Y."/>
            <person name="Fujiwara M."/>
            <person name="Mori M."/>
            <person name="Tomita M."/>
            <person name="Arakawa K."/>
        </authorList>
    </citation>
    <scope>NUCLEOTIDE SEQUENCE [LARGE SCALE GENOMIC DNA]</scope>
</reference>
<proteinExistence type="predicted"/>
<dbReference type="AlphaFoldDB" id="A0A4Y2VFA5"/>
<evidence type="ECO:0000313" key="2">
    <source>
        <dbReference type="EMBL" id="GBO23305.1"/>
    </source>
</evidence>
<sequence length="110" mass="12737">MRDAIWIGQVSSARGGYRALLRSFIRWTMAIGADDEAGAVGLGSLGLNKHWIIYCAKHYHFSAFDYVMLYTRAWLGHERAVSALRWYEWLLYLMQSFCLRFSQEFGNAFA</sequence>